<protein>
    <recommendedName>
        <fullName evidence="4">RRM domain-containing protein</fullName>
    </recommendedName>
</protein>
<evidence type="ECO:0000313" key="2">
    <source>
        <dbReference type="EMBL" id="CAK7275631.1"/>
    </source>
</evidence>
<sequence length="273" mass="29087">ETEIKDRAGTATLTAVKAQVGNAVEAARRLPDGSTVLRVAPAQEGKILEEREWIPVVFGKKAKVSKGGLKVLIKGIPTEKLSNIREDEVYAQCNALNCTKKTKGDFGTILCSVPSLERARQLTTNGVRLGGQTYRYRPRTFTRPTAATNAAKPTPSPNAPRNSFTPLATTGESEDEDSFVDAVEIIKETAVPATTSTTTPATTTNTTPSTTPSTTPATTPATSLAASPTLPPTMPPTTTTAKAGKRTLRKPEERRLTRKAAELEKAKLNASNE</sequence>
<feature type="region of interest" description="Disordered" evidence="1">
    <location>
        <begin position="137"/>
        <end position="177"/>
    </location>
</feature>
<accession>A0ABP0E4W6</accession>
<dbReference type="Proteomes" id="UP001642501">
    <property type="component" value="Unassembled WGS sequence"/>
</dbReference>
<proteinExistence type="predicted"/>
<feature type="compositionally biased region" description="Low complexity" evidence="1">
    <location>
        <begin position="137"/>
        <end position="153"/>
    </location>
</feature>
<dbReference type="EMBL" id="CAWUOM010000329">
    <property type="protein sequence ID" value="CAK7275631.1"/>
    <property type="molecule type" value="Genomic_DNA"/>
</dbReference>
<evidence type="ECO:0008006" key="4">
    <source>
        <dbReference type="Google" id="ProtNLM"/>
    </source>
</evidence>
<name>A0ABP0E4W6_9PEZI</name>
<feature type="compositionally biased region" description="Basic and acidic residues" evidence="1">
    <location>
        <begin position="249"/>
        <end position="267"/>
    </location>
</feature>
<evidence type="ECO:0000313" key="3">
    <source>
        <dbReference type="Proteomes" id="UP001642501"/>
    </source>
</evidence>
<feature type="compositionally biased region" description="Polar residues" evidence="1">
    <location>
        <begin position="161"/>
        <end position="171"/>
    </location>
</feature>
<comment type="caution">
    <text evidence="2">The sequence shown here is derived from an EMBL/GenBank/DDBJ whole genome shotgun (WGS) entry which is preliminary data.</text>
</comment>
<keyword evidence="3" id="KW-1185">Reference proteome</keyword>
<organism evidence="2 3">
    <name type="scientific">Sporothrix epigloea</name>
    <dbReference type="NCBI Taxonomy" id="1892477"/>
    <lineage>
        <taxon>Eukaryota</taxon>
        <taxon>Fungi</taxon>
        <taxon>Dikarya</taxon>
        <taxon>Ascomycota</taxon>
        <taxon>Pezizomycotina</taxon>
        <taxon>Sordariomycetes</taxon>
        <taxon>Sordariomycetidae</taxon>
        <taxon>Ophiostomatales</taxon>
        <taxon>Ophiostomataceae</taxon>
        <taxon>Sporothrix</taxon>
    </lineage>
</organism>
<feature type="region of interest" description="Disordered" evidence="1">
    <location>
        <begin position="190"/>
        <end position="273"/>
    </location>
</feature>
<reference evidence="2 3" key="1">
    <citation type="submission" date="2024-01" db="EMBL/GenBank/DDBJ databases">
        <authorList>
            <person name="Allen C."/>
            <person name="Tagirdzhanova G."/>
        </authorList>
    </citation>
    <scope>NUCLEOTIDE SEQUENCE [LARGE SCALE GENOMIC DNA]</scope>
    <source>
        <strain evidence="2 3">CBS 573.63</strain>
    </source>
</reference>
<gene>
    <name evidence="2" type="ORF">SEPCBS57363_006809</name>
</gene>
<feature type="non-terminal residue" evidence="2">
    <location>
        <position position="1"/>
    </location>
</feature>
<feature type="compositionally biased region" description="Low complexity" evidence="1">
    <location>
        <begin position="190"/>
        <end position="228"/>
    </location>
</feature>
<evidence type="ECO:0000256" key="1">
    <source>
        <dbReference type="SAM" id="MobiDB-lite"/>
    </source>
</evidence>